<sequence>MSDPPVFIDVSTGVYDTLDTNNEIKIKEEVNLASPKPEFDDLLTVKSNKFKCPECNYLSRKQELVDRHILKVHRGENPFQCFMCDYTTSNKGNFAEHIRRHEGKKPFKCSYCPHRNVSKKNLKKHELIHRPDNPLKCPHCDYISKHQREFGSHTRKFHCTQNGVLTCVKCQTTFDDQNSLTDHVKSQLTCEKCTFVACDAGILEKHLVNHRQKRIEKKKSLWTCSICSWSSCKHPKILLHLIHHPNQEVNGIDVSILQKHGIM</sequence>
<accession>A0A9P0TTG9</accession>
<evidence type="ECO:0000313" key="8">
    <source>
        <dbReference type="Proteomes" id="UP001152562"/>
    </source>
</evidence>
<feature type="domain" description="C2H2-type" evidence="6">
    <location>
        <begin position="50"/>
        <end position="78"/>
    </location>
</feature>
<keyword evidence="3 5" id="KW-0863">Zinc-finger</keyword>
<dbReference type="GO" id="GO:0008270">
    <property type="term" value="F:zinc ion binding"/>
    <property type="evidence" value="ECO:0007669"/>
    <property type="project" value="UniProtKB-KW"/>
</dbReference>
<dbReference type="Pfam" id="PF00096">
    <property type="entry name" value="zf-C2H2"/>
    <property type="match status" value="1"/>
</dbReference>
<keyword evidence="8" id="KW-1185">Reference proteome</keyword>
<dbReference type="InterPro" id="IPR036236">
    <property type="entry name" value="Znf_C2H2_sf"/>
</dbReference>
<feature type="domain" description="C2H2-type" evidence="6">
    <location>
        <begin position="79"/>
        <end position="106"/>
    </location>
</feature>
<evidence type="ECO:0000256" key="4">
    <source>
        <dbReference type="ARBA" id="ARBA00022833"/>
    </source>
</evidence>
<dbReference type="PANTHER" id="PTHR24379">
    <property type="entry name" value="KRAB AND ZINC FINGER DOMAIN-CONTAINING"/>
    <property type="match status" value="1"/>
</dbReference>
<feature type="domain" description="C2H2-type" evidence="6">
    <location>
        <begin position="107"/>
        <end position="134"/>
    </location>
</feature>
<keyword evidence="4" id="KW-0862">Zinc</keyword>
<keyword evidence="1" id="KW-0479">Metal-binding</keyword>
<evidence type="ECO:0000313" key="7">
    <source>
        <dbReference type="EMBL" id="CAH4033119.1"/>
    </source>
</evidence>
<dbReference type="SUPFAM" id="SSF57667">
    <property type="entry name" value="beta-beta-alpha zinc fingers"/>
    <property type="match status" value="2"/>
</dbReference>
<dbReference type="Gene3D" id="3.30.160.60">
    <property type="entry name" value="Classic Zinc Finger"/>
    <property type="match status" value="3"/>
</dbReference>
<dbReference type="EMBL" id="CALOZG010000029">
    <property type="protein sequence ID" value="CAH4033119.1"/>
    <property type="molecule type" value="Genomic_DNA"/>
</dbReference>
<evidence type="ECO:0000256" key="3">
    <source>
        <dbReference type="ARBA" id="ARBA00022771"/>
    </source>
</evidence>
<organism evidence="7 8">
    <name type="scientific">Pieris brassicae</name>
    <name type="common">White butterfly</name>
    <name type="synonym">Large white butterfly</name>
    <dbReference type="NCBI Taxonomy" id="7116"/>
    <lineage>
        <taxon>Eukaryota</taxon>
        <taxon>Metazoa</taxon>
        <taxon>Ecdysozoa</taxon>
        <taxon>Arthropoda</taxon>
        <taxon>Hexapoda</taxon>
        <taxon>Insecta</taxon>
        <taxon>Pterygota</taxon>
        <taxon>Neoptera</taxon>
        <taxon>Endopterygota</taxon>
        <taxon>Lepidoptera</taxon>
        <taxon>Glossata</taxon>
        <taxon>Ditrysia</taxon>
        <taxon>Papilionoidea</taxon>
        <taxon>Pieridae</taxon>
        <taxon>Pierinae</taxon>
        <taxon>Pieris</taxon>
    </lineage>
</organism>
<comment type="caution">
    <text evidence="7">The sequence shown here is derived from an EMBL/GenBank/DDBJ whole genome shotgun (WGS) entry which is preliminary data.</text>
</comment>
<dbReference type="PROSITE" id="PS50157">
    <property type="entry name" value="ZINC_FINGER_C2H2_2"/>
    <property type="match status" value="3"/>
</dbReference>
<evidence type="ECO:0000256" key="1">
    <source>
        <dbReference type="ARBA" id="ARBA00022723"/>
    </source>
</evidence>
<keyword evidence="2" id="KW-0677">Repeat</keyword>
<dbReference type="SMART" id="SM00355">
    <property type="entry name" value="ZnF_C2H2"/>
    <property type="match status" value="7"/>
</dbReference>
<evidence type="ECO:0000256" key="2">
    <source>
        <dbReference type="ARBA" id="ARBA00022737"/>
    </source>
</evidence>
<gene>
    <name evidence="7" type="ORF">PIBRA_LOCUS9443</name>
</gene>
<name>A0A9P0TTG9_PIEBR</name>
<dbReference type="Proteomes" id="UP001152562">
    <property type="component" value="Unassembled WGS sequence"/>
</dbReference>
<dbReference type="AlphaFoldDB" id="A0A9P0TTG9"/>
<evidence type="ECO:0000256" key="5">
    <source>
        <dbReference type="PROSITE-ProRule" id="PRU00042"/>
    </source>
</evidence>
<protein>
    <recommendedName>
        <fullName evidence="6">C2H2-type domain-containing protein</fullName>
    </recommendedName>
</protein>
<proteinExistence type="predicted"/>
<evidence type="ECO:0000259" key="6">
    <source>
        <dbReference type="PROSITE" id="PS50157"/>
    </source>
</evidence>
<dbReference type="PANTHER" id="PTHR24379:SF121">
    <property type="entry name" value="C2H2-TYPE DOMAIN-CONTAINING PROTEIN"/>
    <property type="match status" value="1"/>
</dbReference>
<reference evidence="7" key="1">
    <citation type="submission" date="2022-05" db="EMBL/GenBank/DDBJ databases">
        <authorList>
            <person name="Okamura Y."/>
        </authorList>
    </citation>
    <scope>NUCLEOTIDE SEQUENCE</scope>
</reference>
<dbReference type="InterPro" id="IPR013087">
    <property type="entry name" value="Znf_C2H2_type"/>
</dbReference>